<dbReference type="EMBL" id="FNCC01000013">
    <property type="protein sequence ID" value="SDG90599.1"/>
    <property type="molecule type" value="Genomic_DNA"/>
</dbReference>
<dbReference type="Gene3D" id="1.10.357.10">
    <property type="entry name" value="Tetracycline Repressor, domain 2"/>
    <property type="match status" value="1"/>
</dbReference>
<evidence type="ECO:0000256" key="1">
    <source>
        <dbReference type="ARBA" id="ARBA00023125"/>
    </source>
</evidence>
<dbReference type="SUPFAM" id="SSF46689">
    <property type="entry name" value="Homeodomain-like"/>
    <property type="match status" value="1"/>
</dbReference>
<dbReference type="AlphaFoldDB" id="A0A1G7Y2H9"/>
<proteinExistence type="predicted"/>
<name>A0A1G7Y2H9_9PSEU</name>
<dbReference type="PRINTS" id="PR00455">
    <property type="entry name" value="HTHTETR"/>
</dbReference>
<dbReference type="SUPFAM" id="SSF48498">
    <property type="entry name" value="Tetracyclin repressor-like, C-terminal domain"/>
    <property type="match status" value="1"/>
</dbReference>
<dbReference type="PANTHER" id="PTHR30328:SF54">
    <property type="entry name" value="HTH-TYPE TRANSCRIPTIONAL REPRESSOR SCO4008"/>
    <property type="match status" value="1"/>
</dbReference>
<keyword evidence="1 2" id="KW-0238">DNA-binding</keyword>
<organism evidence="4 5">
    <name type="scientific">Lentzea fradiae</name>
    <dbReference type="NCBI Taxonomy" id="200378"/>
    <lineage>
        <taxon>Bacteria</taxon>
        <taxon>Bacillati</taxon>
        <taxon>Actinomycetota</taxon>
        <taxon>Actinomycetes</taxon>
        <taxon>Pseudonocardiales</taxon>
        <taxon>Pseudonocardiaceae</taxon>
        <taxon>Lentzea</taxon>
    </lineage>
</organism>
<evidence type="ECO:0000259" key="3">
    <source>
        <dbReference type="PROSITE" id="PS50977"/>
    </source>
</evidence>
<dbReference type="GO" id="GO:0006355">
    <property type="term" value="P:regulation of DNA-templated transcription"/>
    <property type="evidence" value="ECO:0007669"/>
    <property type="project" value="UniProtKB-ARBA"/>
</dbReference>
<dbReference type="GO" id="GO:0003677">
    <property type="term" value="F:DNA binding"/>
    <property type="evidence" value="ECO:0007669"/>
    <property type="project" value="UniProtKB-UniRule"/>
</dbReference>
<dbReference type="InterPro" id="IPR009057">
    <property type="entry name" value="Homeodomain-like_sf"/>
</dbReference>
<dbReference type="InterPro" id="IPR050109">
    <property type="entry name" value="HTH-type_TetR-like_transc_reg"/>
</dbReference>
<accession>A0A1G7Y2H9</accession>
<protein>
    <submittedName>
        <fullName evidence="4">Transcriptional regulator, TetR family</fullName>
    </submittedName>
</protein>
<dbReference type="PROSITE" id="PS50977">
    <property type="entry name" value="HTH_TETR_2"/>
    <property type="match status" value="1"/>
</dbReference>
<feature type="domain" description="HTH tetR-type" evidence="3">
    <location>
        <begin position="34"/>
        <end position="94"/>
    </location>
</feature>
<evidence type="ECO:0000313" key="4">
    <source>
        <dbReference type="EMBL" id="SDG90599.1"/>
    </source>
</evidence>
<dbReference type="Proteomes" id="UP000199623">
    <property type="component" value="Unassembled WGS sequence"/>
</dbReference>
<dbReference type="InterPro" id="IPR001647">
    <property type="entry name" value="HTH_TetR"/>
</dbReference>
<reference evidence="5" key="1">
    <citation type="submission" date="2016-10" db="EMBL/GenBank/DDBJ databases">
        <authorList>
            <person name="Varghese N."/>
            <person name="Submissions S."/>
        </authorList>
    </citation>
    <scope>NUCLEOTIDE SEQUENCE [LARGE SCALE GENOMIC DNA]</scope>
    <source>
        <strain evidence="5">CGMCC 4.3506</strain>
    </source>
</reference>
<keyword evidence="5" id="KW-1185">Reference proteome</keyword>
<dbReference type="PANTHER" id="PTHR30328">
    <property type="entry name" value="TRANSCRIPTIONAL REPRESSOR"/>
    <property type="match status" value="1"/>
</dbReference>
<gene>
    <name evidence="4" type="ORF">SAMN05216553_11347</name>
</gene>
<evidence type="ECO:0000313" key="5">
    <source>
        <dbReference type="Proteomes" id="UP000199623"/>
    </source>
</evidence>
<evidence type="ECO:0000256" key="2">
    <source>
        <dbReference type="PROSITE-ProRule" id="PRU00335"/>
    </source>
</evidence>
<sequence>MIKSTIWLINLVGYRVPVDRRRSPDASERKRDPERTRALLLEAAVAEFGAKGYAATRTSDIAARAGVNKQLISYYFGGKEGLYKEVATSWHDSAAEMADTGQPLEKVLAGFVHTTLTDHGRLWAWSNLAGDSPPTDEAFLRTQVDLLRERQDAGELPADLDPGFLLLALMAAAAAPLTLRHTARQITGEDPATPEFATRYAEQLAALVRHLSGSD</sequence>
<dbReference type="Pfam" id="PF00440">
    <property type="entry name" value="TetR_N"/>
    <property type="match status" value="1"/>
</dbReference>
<dbReference type="STRING" id="200378.SAMN05216553_11347"/>
<feature type="DNA-binding region" description="H-T-H motif" evidence="2">
    <location>
        <begin position="57"/>
        <end position="76"/>
    </location>
</feature>
<dbReference type="InterPro" id="IPR036271">
    <property type="entry name" value="Tet_transcr_reg_TetR-rel_C_sf"/>
</dbReference>